<keyword evidence="6" id="KW-1133">Transmembrane helix</keyword>
<dbReference type="PANTHER" id="PTHR14154">
    <property type="entry name" value="UPF0041 BRAIN PROTEIN 44-RELATED"/>
    <property type="match status" value="1"/>
</dbReference>
<dbReference type="FunCoup" id="B4MYY7">
    <property type="interactions" value="29"/>
</dbReference>
<dbReference type="eggNOG" id="KOG1589">
    <property type="taxonomic scope" value="Eukaryota"/>
</dbReference>
<dbReference type="EMBL" id="CH963913">
    <property type="protein sequence ID" value="EDW77326.2"/>
    <property type="molecule type" value="Genomic_DNA"/>
</dbReference>
<protein>
    <recommendedName>
        <fullName evidence="9">Mitochondrial pyruvate carrier</fullName>
    </recommendedName>
</protein>
<comment type="similarity">
    <text evidence="2 9">Belongs to the mitochondrial pyruvate carrier (MPC) (TC 2.A.105) family.</text>
</comment>
<proteinExistence type="inferred from homology"/>
<dbReference type="AlphaFoldDB" id="B4MYY7"/>
<evidence type="ECO:0000256" key="9">
    <source>
        <dbReference type="RuleBase" id="RU363100"/>
    </source>
</evidence>
<dbReference type="Proteomes" id="UP000007798">
    <property type="component" value="Unassembled WGS sequence"/>
</dbReference>
<evidence type="ECO:0000256" key="2">
    <source>
        <dbReference type="ARBA" id="ARBA00006416"/>
    </source>
</evidence>
<dbReference type="OrthoDB" id="869189at2759"/>
<keyword evidence="8" id="KW-0472">Membrane</keyword>
<organism evidence="10 11">
    <name type="scientific">Drosophila willistoni</name>
    <name type="common">Fruit fly</name>
    <dbReference type="NCBI Taxonomy" id="7260"/>
    <lineage>
        <taxon>Eukaryota</taxon>
        <taxon>Metazoa</taxon>
        <taxon>Ecdysozoa</taxon>
        <taxon>Arthropoda</taxon>
        <taxon>Hexapoda</taxon>
        <taxon>Insecta</taxon>
        <taxon>Pterygota</taxon>
        <taxon>Neoptera</taxon>
        <taxon>Endopterygota</taxon>
        <taxon>Diptera</taxon>
        <taxon>Brachycera</taxon>
        <taxon>Muscomorpha</taxon>
        <taxon>Ephydroidea</taxon>
        <taxon>Drosophilidae</taxon>
        <taxon>Drosophila</taxon>
        <taxon>Sophophora</taxon>
    </lineage>
</organism>
<keyword evidence="4" id="KW-0812">Transmembrane</keyword>
<keyword evidence="11" id="KW-1185">Reference proteome</keyword>
<reference evidence="10 11" key="1">
    <citation type="journal article" date="2007" name="Nature">
        <title>Evolution of genes and genomes on the Drosophila phylogeny.</title>
        <authorList>
            <consortium name="Drosophila 12 Genomes Consortium"/>
            <person name="Clark A.G."/>
            <person name="Eisen M.B."/>
            <person name="Smith D.R."/>
            <person name="Bergman C.M."/>
            <person name="Oliver B."/>
            <person name="Markow T.A."/>
            <person name="Kaufman T.C."/>
            <person name="Kellis M."/>
            <person name="Gelbart W."/>
            <person name="Iyer V.N."/>
            <person name="Pollard D.A."/>
            <person name="Sackton T.B."/>
            <person name="Larracuente A.M."/>
            <person name="Singh N.D."/>
            <person name="Abad J.P."/>
            <person name="Abt D.N."/>
            <person name="Adryan B."/>
            <person name="Aguade M."/>
            <person name="Akashi H."/>
            <person name="Anderson W.W."/>
            <person name="Aquadro C.F."/>
            <person name="Ardell D.H."/>
            <person name="Arguello R."/>
            <person name="Artieri C.G."/>
            <person name="Barbash D.A."/>
            <person name="Barker D."/>
            <person name="Barsanti P."/>
            <person name="Batterham P."/>
            <person name="Batzoglou S."/>
            <person name="Begun D."/>
            <person name="Bhutkar A."/>
            <person name="Blanco E."/>
            <person name="Bosak S.A."/>
            <person name="Bradley R.K."/>
            <person name="Brand A.D."/>
            <person name="Brent M.R."/>
            <person name="Brooks A.N."/>
            <person name="Brown R.H."/>
            <person name="Butlin R.K."/>
            <person name="Caggese C."/>
            <person name="Calvi B.R."/>
            <person name="Bernardo de Carvalho A."/>
            <person name="Caspi A."/>
            <person name="Castrezana S."/>
            <person name="Celniker S.E."/>
            <person name="Chang J.L."/>
            <person name="Chapple C."/>
            <person name="Chatterji S."/>
            <person name="Chinwalla A."/>
            <person name="Civetta A."/>
            <person name="Clifton S.W."/>
            <person name="Comeron J.M."/>
            <person name="Costello J.C."/>
            <person name="Coyne J.A."/>
            <person name="Daub J."/>
            <person name="David R.G."/>
            <person name="Delcher A.L."/>
            <person name="Delehaunty K."/>
            <person name="Do C.B."/>
            <person name="Ebling H."/>
            <person name="Edwards K."/>
            <person name="Eickbush T."/>
            <person name="Evans J.D."/>
            <person name="Filipski A."/>
            <person name="Findeiss S."/>
            <person name="Freyhult E."/>
            <person name="Fulton L."/>
            <person name="Fulton R."/>
            <person name="Garcia A.C."/>
            <person name="Gardiner A."/>
            <person name="Garfield D.A."/>
            <person name="Garvin B.E."/>
            <person name="Gibson G."/>
            <person name="Gilbert D."/>
            <person name="Gnerre S."/>
            <person name="Godfrey J."/>
            <person name="Good R."/>
            <person name="Gotea V."/>
            <person name="Gravely B."/>
            <person name="Greenberg A.J."/>
            <person name="Griffiths-Jones S."/>
            <person name="Gross S."/>
            <person name="Guigo R."/>
            <person name="Gustafson E.A."/>
            <person name="Haerty W."/>
            <person name="Hahn M.W."/>
            <person name="Halligan D.L."/>
            <person name="Halpern A.L."/>
            <person name="Halter G.M."/>
            <person name="Han M.V."/>
            <person name="Heger A."/>
            <person name="Hillier L."/>
            <person name="Hinrichs A.S."/>
            <person name="Holmes I."/>
            <person name="Hoskins R.A."/>
            <person name="Hubisz M.J."/>
            <person name="Hultmark D."/>
            <person name="Huntley M.A."/>
            <person name="Jaffe D.B."/>
            <person name="Jagadeeshan S."/>
            <person name="Jeck W.R."/>
            <person name="Johnson J."/>
            <person name="Jones C.D."/>
            <person name="Jordan W.C."/>
            <person name="Karpen G.H."/>
            <person name="Kataoka E."/>
            <person name="Keightley P.D."/>
            <person name="Kheradpour P."/>
            <person name="Kirkness E.F."/>
            <person name="Koerich L.B."/>
            <person name="Kristiansen K."/>
            <person name="Kudrna D."/>
            <person name="Kulathinal R.J."/>
            <person name="Kumar S."/>
            <person name="Kwok R."/>
            <person name="Lander E."/>
            <person name="Langley C.H."/>
            <person name="Lapoint R."/>
            <person name="Lazzaro B.P."/>
            <person name="Lee S.J."/>
            <person name="Levesque L."/>
            <person name="Li R."/>
            <person name="Lin C.F."/>
            <person name="Lin M.F."/>
            <person name="Lindblad-Toh K."/>
            <person name="Llopart A."/>
            <person name="Long M."/>
            <person name="Low L."/>
            <person name="Lozovsky E."/>
            <person name="Lu J."/>
            <person name="Luo M."/>
            <person name="Machado C.A."/>
            <person name="Makalowski W."/>
            <person name="Marzo M."/>
            <person name="Matsuda M."/>
            <person name="Matzkin L."/>
            <person name="McAllister B."/>
            <person name="McBride C.S."/>
            <person name="McKernan B."/>
            <person name="McKernan K."/>
            <person name="Mendez-Lago M."/>
            <person name="Minx P."/>
            <person name="Mollenhauer M.U."/>
            <person name="Montooth K."/>
            <person name="Mount S.M."/>
            <person name="Mu X."/>
            <person name="Myers E."/>
            <person name="Negre B."/>
            <person name="Newfeld S."/>
            <person name="Nielsen R."/>
            <person name="Noor M.A."/>
            <person name="O'Grady P."/>
            <person name="Pachter L."/>
            <person name="Papaceit M."/>
            <person name="Parisi M.J."/>
            <person name="Parisi M."/>
            <person name="Parts L."/>
            <person name="Pedersen J.S."/>
            <person name="Pesole G."/>
            <person name="Phillippy A.M."/>
            <person name="Ponting C.P."/>
            <person name="Pop M."/>
            <person name="Porcelli D."/>
            <person name="Powell J.R."/>
            <person name="Prohaska S."/>
            <person name="Pruitt K."/>
            <person name="Puig M."/>
            <person name="Quesneville H."/>
            <person name="Ram K.R."/>
            <person name="Rand D."/>
            <person name="Rasmussen M.D."/>
            <person name="Reed L.K."/>
            <person name="Reenan R."/>
            <person name="Reily A."/>
            <person name="Remington K.A."/>
            <person name="Rieger T.T."/>
            <person name="Ritchie M.G."/>
            <person name="Robin C."/>
            <person name="Rogers Y.H."/>
            <person name="Rohde C."/>
            <person name="Rozas J."/>
            <person name="Rubenfield M.J."/>
            <person name="Ruiz A."/>
            <person name="Russo S."/>
            <person name="Salzberg S.L."/>
            <person name="Sanchez-Gracia A."/>
            <person name="Saranga D.J."/>
            <person name="Sato H."/>
            <person name="Schaeffer S.W."/>
            <person name="Schatz M.C."/>
            <person name="Schlenke T."/>
            <person name="Schwartz R."/>
            <person name="Segarra C."/>
            <person name="Singh R.S."/>
            <person name="Sirot L."/>
            <person name="Sirota M."/>
            <person name="Sisneros N.B."/>
            <person name="Smith C.D."/>
            <person name="Smith T.F."/>
            <person name="Spieth J."/>
            <person name="Stage D.E."/>
            <person name="Stark A."/>
            <person name="Stephan W."/>
            <person name="Strausberg R.L."/>
            <person name="Strempel S."/>
            <person name="Sturgill D."/>
            <person name="Sutton G."/>
            <person name="Sutton G.G."/>
            <person name="Tao W."/>
            <person name="Teichmann S."/>
            <person name="Tobari Y.N."/>
            <person name="Tomimura Y."/>
            <person name="Tsolas J.M."/>
            <person name="Valente V.L."/>
            <person name="Venter E."/>
            <person name="Venter J.C."/>
            <person name="Vicario S."/>
            <person name="Vieira F.G."/>
            <person name="Vilella A.J."/>
            <person name="Villasante A."/>
            <person name="Walenz B."/>
            <person name="Wang J."/>
            <person name="Wasserman M."/>
            <person name="Watts T."/>
            <person name="Wilson D."/>
            <person name="Wilson R.K."/>
            <person name="Wing R.A."/>
            <person name="Wolfner M.F."/>
            <person name="Wong A."/>
            <person name="Wong G.K."/>
            <person name="Wu C.I."/>
            <person name="Wu G."/>
            <person name="Yamamoto D."/>
            <person name="Yang H.P."/>
            <person name="Yang S.P."/>
            <person name="Yorke J.A."/>
            <person name="Yoshida K."/>
            <person name="Zdobnov E."/>
            <person name="Zhang P."/>
            <person name="Zhang Y."/>
            <person name="Zimin A.V."/>
            <person name="Baldwin J."/>
            <person name="Abdouelleil A."/>
            <person name="Abdulkadir J."/>
            <person name="Abebe A."/>
            <person name="Abera B."/>
            <person name="Abreu J."/>
            <person name="Acer S.C."/>
            <person name="Aftuck L."/>
            <person name="Alexander A."/>
            <person name="An P."/>
            <person name="Anderson E."/>
            <person name="Anderson S."/>
            <person name="Arachi H."/>
            <person name="Azer M."/>
            <person name="Bachantsang P."/>
            <person name="Barry A."/>
            <person name="Bayul T."/>
            <person name="Berlin A."/>
            <person name="Bessette D."/>
            <person name="Bloom T."/>
            <person name="Blye J."/>
            <person name="Boguslavskiy L."/>
            <person name="Bonnet C."/>
            <person name="Boukhgalter B."/>
            <person name="Bourzgui I."/>
            <person name="Brown A."/>
            <person name="Cahill P."/>
            <person name="Channer S."/>
            <person name="Cheshatsang Y."/>
            <person name="Chuda L."/>
            <person name="Citroen M."/>
            <person name="Collymore A."/>
            <person name="Cooke P."/>
            <person name="Costello M."/>
            <person name="D'Aco K."/>
            <person name="Daza R."/>
            <person name="De Haan G."/>
            <person name="DeGray S."/>
            <person name="DeMaso C."/>
            <person name="Dhargay N."/>
            <person name="Dooley K."/>
            <person name="Dooley E."/>
            <person name="Doricent M."/>
            <person name="Dorje P."/>
            <person name="Dorjee K."/>
            <person name="Dupes A."/>
            <person name="Elong R."/>
            <person name="Falk J."/>
            <person name="Farina A."/>
            <person name="Faro S."/>
            <person name="Ferguson D."/>
            <person name="Fisher S."/>
            <person name="Foley C.D."/>
            <person name="Franke A."/>
            <person name="Friedrich D."/>
            <person name="Gadbois L."/>
            <person name="Gearin G."/>
            <person name="Gearin C.R."/>
            <person name="Giannoukos G."/>
            <person name="Goode T."/>
            <person name="Graham J."/>
            <person name="Grandbois E."/>
            <person name="Grewal S."/>
            <person name="Gyaltsen K."/>
            <person name="Hafez N."/>
            <person name="Hagos B."/>
            <person name="Hall J."/>
            <person name="Henson C."/>
            <person name="Hollinger A."/>
            <person name="Honan T."/>
            <person name="Huard M.D."/>
            <person name="Hughes L."/>
            <person name="Hurhula B."/>
            <person name="Husby M.E."/>
            <person name="Kamat A."/>
            <person name="Kanga B."/>
            <person name="Kashin S."/>
            <person name="Khazanovich D."/>
            <person name="Kisner P."/>
            <person name="Lance K."/>
            <person name="Lara M."/>
            <person name="Lee W."/>
            <person name="Lennon N."/>
            <person name="Letendre F."/>
            <person name="LeVine R."/>
            <person name="Lipovsky A."/>
            <person name="Liu X."/>
            <person name="Liu J."/>
            <person name="Liu S."/>
            <person name="Lokyitsang T."/>
            <person name="Lokyitsang Y."/>
            <person name="Lubonja R."/>
            <person name="Lui A."/>
            <person name="MacDonald P."/>
            <person name="Magnisalis V."/>
            <person name="Maru K."/>
            <person name="Matthews C."/>
            <person name="McCusker W."/>
            <person name="McDonough S."/>
            <person name="Mehta T."/>
            <person name="Meldrim J."/>
            <person name="Meneus L."/>
            <person name="Mihai O."/>
            <person name="Mihalev A."/>
            <person name="Mihova T."/>
            <person name="Mittelman R."/>
            <person name="Mlenga V."/>
            <person name="Montmayeur A."/>
            <person name="Mulrain L."/>
            <person name="Navidi A."/>
            <person name="Naylor J."/>
            <person name="Negash T."/>
            <person name="Nguyen T."/>
            <person name="Nguyen N."/>
            <person name="Nicol R."/>
            <person name="Norbu C."/>
            <person name="Norbu N."/>
            <person name="Novod N."/>
            <person name="O'Neill B."/>
            <person name="Osman S."/>
            <person name="Markiewicz E."/>
            <person name="Oyono O.L."/>
            <person name="Patti C."/>
            <person name="Phunkhang P."/>
            <person name="Pierre F."/>
            <person name="Priest M."/>
            <person name="Raghuraman S."/>
            <person name="Rege F."/>
            <person name="Reyes R."/>
            <person name="Rise C."/>
            <person name="Rogov P."/>
            <person name="Ross K."/>
            <person name="Ryan E."/>
            <person name="Settipalli S."/>
            <person name="Shea T."/>
            <person name="Sherpa N."/>
            <person name="Shi L."/>
            <person name="Shih D."/>
            <person name="Sparrow T."/>
            <person name="Spaulding J."/>
            <person name="Stalker J."/>
            <person name="Stange-Thomann N."/>
            <person name="Stavropoulos S."/>
            <person name="Stone C."/>
            <person name="Strader C."/>
            <person name="Tesfaye S."/>
            <person name="Thomson T."/>
            <person name="Thoulutsang Y."/>
            <person name="Thoulutsang D."/>
            <person name="Topham K."/>
            <person name="Topping I."/>
            <person name="Tsamla T."/>
            <person name="Vassiliev H."/>
            <person name="Vo A."/>
            <person name="Wangchuk T."/>
            <person name="Wangdi T."/>
            <person name="Weiand M."/>
            <person name="Wilkinson J."/>
            <person name="Wilson A."/>
            <person name="Yadav S."/>
            <person name="Young G."/>
            <person name="Yu Q."/>
            <person name="Zembek L."/>
            <person name="Zhong D."/>
            <person name="Zimmer A."/>
            <person name="Zwirko Z."/>
            <person name="Jaffe D.B."/>
            <person name="Alvarez P."/>
            <person name="Brockman W."/>
            <person name="Butler J."/>
            <person name="Chin C."/>
            <person name="Gnerre S."/>
            <person name="Grabherr M."/>
            <person name="Kleber M."/>
            <person name="Mauceli E."/>
            <person name="MacCallum I."/>
        </authorList>
    </citation>
    <scope>NUCLEOTIDE SEQUENCE [LARGE SCALE GENOMIC DNA]</scope>
    <source>
        <strain evidence="11">Tucson 14030-0811.24</strain>
    </source>
</reference>
<comment type="subcellular location">
    <subcellularLocation>
        <location evidence="1 9">Mitochondrion inner membrane</location>
        <topology evidence="1 9">Multi-pass membrane protein</topology>
    </subcellularLocation>
</comment>
<keyword evidence="5 9" id="KW-0999">Mitochondrion inner membrane</keyword>
<evidence type="ECO:0000256" key="3">
    <source>
        <dbReference type="ARBA" id="ARBA00022448"/>
    </source>
</evidence>
<evidence type="ECO:0000256" key="7">
    <source>
        <dbReference type="ARBA" id="ARBA00023128"/>
    </source>
</evidence>
<dbReference type="InterPro" id="IPR005336">
    <property type="entry name" value="MPC"/>
</dbReference>
<evidence type="ECO:0000256" key="5">
    <source>
        <dbReference type="ARBA" id="ARBA00022792"/>
    </source>
</evidence>
<comment type="function">
    <text evidence="9">Mediates the uptake of pyruvate into mitochondria.</text>
</comment>
<sequence length="140" mass="15791">MSKNPGALSKVYKTVISSVDRFVPGFVRPLWESPAGPRTVFFWAPVFKWGLVLAGLGDSLSRPPQNISLNQCGALAATGLIWSRYSVVIIPKNYSLLSVNLAVAIIQSYLVYKHLHWRAQNARNAVYKHPNYSLWMEDDW</sequence>
<dbReference type="InParanoid" id="B4MYY7"/>
<gene>
    <name evidence="10" type="primary">Dwil\GK18148</name>
    <name evidence="10" type="ORF">Dwil_GK18148</name>
</gene>
<evidence type="ECO:0000256" key="8">
    <source>
        <dbReference type="ARBA" id="ARBA00023136"/>
    </source>
</evidence>
<dbReference type="Pfam" id="PF03650">
    <property type="entry name" value="MPC"/>
    <property type="match status" value="1"/>
</dbReference>
<accession>B4MYY7</accession>
<keyword evidence="7 9" id="KW-0496">Mitochondrion</keyword>
<dbReference type="HOGENOM" id="CLU_2429457_0_0_1"/>
<dbReference type="KEGG" id="dwi:6643518"/>
<evidence type="ECO:0000256" key="6">
    <source>
        <dbReference type="ARBA" id="ARBA00022989"/>
    </source>
</evidence>
<evidence type="ECO:0000313" key="11">
    <source>
        <dbReference type="Proteomes" id="UP000007798"/>
    </source>
</evidence>
<keyword evidence="3 9" id="KW-0813">Transport</keyword>
<evidence type="ECO:0000256" key="4">
    <source>
        <dbReference type="ARBA" id="ARBA00022692"/>
    </source>
</evidence>
<dbReference type="GO" id="GO:0005743">
    <property type="term" value="C:mitochondrial inner membrane"/>
    <property type="evidence" value="ECO:0007669"/>
    <property type="project" value="UniProtKB-SubCell"/>
</dbReference>
<evidence type="ECO:0000313" key="10">
    <source>
        <dbReference type="EMBL" id="EDW77326.2"/>
    </source>
</evidence>
<dbReference type="STRING" id="7260.B4MYY7"/>
<dbReference type="GO" id="GO:0006850">
    <property type="term" value="P:pyruvate import into mitochondria"/>
    <property type="evidence" value="ECO:0007669"/>
    <property type="project" value="InterPro"/>
</dbReference>
<dbReference type="PhylomeDB" id="B4MYY7"/>
<name>B4MYY7_DROWI</name>
<evidence type="ECO:0000256" key="1">
    <source>
        <dbReference type="ARBA" id="ARBA00004448"/>
    </source>
</evidence>